<dbReference type="PROSITE" id="PS50943">
    <property type="entry name" value="HTH_CROC1"/>
    <property type="match status" value="1"/>
</dbReference>
<dbReference type="CDD" id="cd00093">
    <property type="entry name" value="HTH_XRE"/>
    <property type="match status" value="1"/>
</dbReference>
<dbReference type="InterPro" id="IPR010982">
    <property type="entry name" value="Lambda_DNA-bd_dom_sf"/>
</dbReference>
<proteinExistence type="predicted"/>
<protein>
    <recommendedName>
        <fullName evidence="2">HTH cro/C1-type domain-containing protein</fullName>
    </recommendedName>
</protein>
<evidence type="ECO:0000256" key="1">
    <source>
        <dbReference type="SAM" id="Phobius"/>
    </source>
</evidence>
<sequence length="137" mass="14839">MNNEPMKTDTHRIRALREARGWSQEHLAAVAGVSPRTVQRLESDGRASHESRMAVASAFGVEPAQLLEAGGMSPLPAPVANGMSAAERTRITLWIVSIVLAVVMFQMVAGYTLGKDAAQRDNRINQACKADPVNCKR</sequence>
<dbReference type="SMART" id="SM00530">
    <property type="entry name" value="HTH_XRE"/>
    <property type="match status" value="1"/>
</dbReference>
<keyword evidence="1" id="KW-0812">Transmembrane</keyword>
<name>A0A1Y5Q009_9GAMM</name>
<evidence type="ECO:0000259" key="2">
    <source>
        <dbReference type="PROSITE" id="PS50943"/>
    </source>
</evidence>
<dbReference type="Gene3D" id="1.10.260.40">
    <property type="entry name" value="lambda repressor-like DNA-binding domains"/>
    <property type="match status" value="1"/>
</dbReference>
<feature type="transmembrane region" description="Helical" evidence="1">
    <location>
        <begin position="91"/>
        <end position="113"/>
    </location>
</feature>
<evidence type="ECO:0000313" key="3">
    <source>
        <dbReference type="EMBL" id="SBV35589.1"/>
    </source>
</evidence>
<dbReference type="InterPro" id="IPR001387">
    <property type="entry name" value="Cro/C1-type_HTH"/>
</dbReference>
<dbReference type="AlphaFoldDB" id="A0A1Y5Q009"/>
<accession>A0A1Y5Q009</accession>
<organism evidence="3">
    <name type="scientific">uncultured Stenotrophomonas sp</name>
    <dbReference type="NCBI Taxonomy" id="165438"/>
    <lineage>
        <taxon>Bacteria</taxon>
        <taxon>Pseudomonadati</taxon>
        <taxon>Pseudomonadota</taxon>
        <taxon>Gammaproteobacteria</taxon>
        <taxon>Lysobacterales</taxon>
        <taxon>Lysobacteraceae</taxon>
        <taxon>Stenotrophomonas</taxon>
        <taxon>environmental samples</taxon>
    </lineage>
</organism>
<dbReference type="Pfam" id="PF01381">
    <property type="entry name" value="HTH_3"/>
    <property type="match status" value="1"/>
</dbReference>
<keyword evidence="1" id="KW-1133">Transmembrane helix</keyword>
<feature type="domain" description="HTH cro/C1-type" evidence="2">
    <location>
        <begin position="13"/>
        <end position="66"/>
    </location>
</feature>
<dbReference type="EMBL" id="FLTS01000001">
    <property type="protein sequence ID" value="SBV35589.1"/>
    <property type="molecule type" value="Genomic_DNA"/>
</dbReference>
<dbReference type="SUPFAM" id="SSF47413">
    <property type="entry name" value="lambda repressor-like DNA-binding domains"/>
    <property type="match status" value="1"/>
</dbReference>
<gene>
    <name evidence="3" type="ORF">STPYR_10519</name>
</gene>
<reference evidence="3" key="1">
    <citation type="submission" date="2016-03" db="EMBL/GenBank/DDBJ databases">
        <authorList>
            <person name="Ploux O."/>
        </authorList>
    </citation>
    <scope>NUCLEOTIDE SEQUENCE</scope>
    <source>
        <strain evidence="3">UC10</strain>
    </source>
</reference>
<keyword evidence="1" id="KW-0472">Membrane</keyword>
<dbReference type="GO" id="GO:0003677">
    <property type="term" value="F:DNA binding"/>
    <property type="evidence" value="ECO:0007669"/>
    <property type="project" value="InterPro"/>
</dbReference>